<organism evidence="1 2">
    <name type="scientific">Parafannyhessea umbonata</name>
    <dbReference type="NCBI Taxonomy" id="604330"/>
    <lineage>
        <taxon>Bacteria</taxon>
        <taxon>Bacillati</taxon>
        <taxon>Actinomycetota</taxon>
        <taxon>Coriobacteriia</taxon>
        <taxon>Coriobacteriales</taxon>
        <taxon>Atopobiaceae</taxon>
        <taxon>Parafannyhessea</taxon>
    </lineage>
</organism>
<dbReference type="EMBL" id="FNWT01000005">
    <property type="protein sequence ID" value="SEH55479.1"/>
    <property type="molecule type" value="Genomic_DNA"/>
</dbReference>
<reference evidence="1 2" key="1">
    <citation type="submission" date="2016-10" db="EMBL/GenBank/DDBJ databases">
        <authorList>
            <person name="Varghese N."/>
            <person name="Submissions S."/>
        </authorList>
    </citation>
    <scope>NUCLEOTIDE SEQUENCE [LARGE SCALE GENOMIC DNA]</scope>
    <source>
        <strain evidence="1 2">WCP15</strain>
    </source>
</reference>
<evidence type="ECO:0000313" key="2">
    <source>
        <dbReference type="Proteomes" id="UP000199135"/>
    </source>
</evidence>
<name>A0A1H6J0N8_9ACTN</name>
<keyword evidence="2" id="KW-1185">Reference proteome</keyword>
<sequence>MSDGLCAKAKYRKAGETDAAITEYLCREIRLEERKMNGVSDKDPVTKRMFCSPSVLVG</sequence>
<proteinExistence type="predicted"/>
<evidence type="ECO:0000313" key="1">
    <source>
        <dbReference type="EMBL" id="SEH55479.1"/>
    </source>
</evidence>
<accession>A0A1H6J0N8</accession>
<protein>
    <submittedName>
        <fullName evidence="1">Uncharacterized protein</fullName>
    </submittedName>
</protein>
<comment type="caution">
    <text evidence="1">The sequence shown here is derived from an EMBL/GenBank/DDBJ whole genome shotgun (WGS) entry which is preliminary data.</text>
</comment>
<dbReference type="Proteomes" id="UP000199135">
    <property type="component" value="Unassembled WGS sequence"/>
</dbReference>
<gene>
    <name evidence="1" type="ORF">SAMN05216447_105113</name>
</gene>